<evidence type="ECO:0000256" key="4">
    <source>
        <dbReference type="ARBA" id="ARBA00022963"/>
    </source>
</evidence>
<keyword evidence="7" id="KW-1133">Transmembrane helix</keyword>
<dbReference type="PANTHER" id="PTHR11005">
    <property type="entry name" value="LYSOSOMAL ACID LIPASE-RELATED"/>
    <property type="match status" value="1"/>
</dbReference>
<dbReference type="EMBL" id="JYDS01000063">
    <property type="protein sequence ID" value="KRZ28061.1"/>
    <property type="molecule type" value="Genomic_DNA"/>
</dbReference>
<evidence type="ECO:0000259" key="8">
    <source>
        <dbReference type="Pfam" id="PF04083"/>
    </source>
</evidence>
<protein>
    <submittedName>
        <fullName evidence="9">Gastric triacylglycerol lipase</fullName>
    </submittedName>
</protein>
<organism evidence="9 10">
    <name type="scientific">Trichinella pseudospiralis</name>
    <name type="common">Parasitic roundworm</name>
    <dbReference type="NCBI Taxonomy" id="6337"/>
    <lineage>
        <taxon>Eukaryota</taxon>
        <taxon>Metazoa</taxon>
        <taxon>Ecdysozoa</taxon>
        <taxon>Nematoda</taxon>
        <taxon>Enoplea</taxon>
        <taxon>Dorylaimia</taxon>
        <taxon>Trichinellida</taxon>
        <taxon>Trichinellidae</taxon>
        <taxon>Trichinella</taxon>
    </lineage>
</organism>
<sequence length="549" mass="62639">MKAIATAERRIDDSSQQWKELVYWHRRCAALPNFACNCVCTECIFLEIKFGCGRVENSNDAYKCCPMAFNNACKDSFLEDSYFLQSRQFCFCGIIVREGYRCEEHSVITEDGYILRLQRIPNDGRSSRSGQKLPVLLQHGLLQSASDWVLNSRNHSLGFILADAGFDVWLSNVRGNVYSRRHVSFHPKSQEFWAFTIDQMANYDLPAIINFVLNETSAPSLHYAGHSQGTTIGFILFSERPTWSAAKVKTFHAFAPVVYLGNTKSALRHPMIEMVGGYEFMPSTRFMKWLGGKLCTGKTAFLCQNALFLFVGCDFLNFNMTRLPVYMAHTPSGTSVSNIMHFSQMIQKGEFKKFDYGSHENKKLYNQPESPTYNVGNMLVPVVLYWGGNDVFTVESDIMRLSKELKSTLSIHYYHDSDHVDFVWGTNMADGAYRRMLELELIIICLNLLAKYSKIRQLACAIILFIIYRLGSVLSIVVLSKQNGVKIWLRGLVYLLHVVVVFCFYSLSIIFVLVCSCHKGAVTQMEHFILKTDINRSSIVIFIAHYFVD</sequence>
<dbReference type="FunFam" id="3.40.50.1820:FF:000057">
    <property type="entry name" value="Lipase"/>
    <property type="match status" value="1"/>
</dbReference>
<gene>
    <name evidence="9" type="primary">soc-2</name>
    <name evidence="9" type="ORF">T4B_402</name>
</gene>
<evidence type="ECO:0000256" key="1">
    <source>
        <dbReference type="ARBA" id="ARBA00010701"/>
    </source>
</evidence>
<dbReference type="GO" id="GO:0016042">
    <property type="term" value="P:lipid catabolic process"/>
    <property type="evidence" value="ECO:0007669"/>
    <property type="project" value="UniProtKB-KW"/>
</dbReference>
<keyword evidence="3" id="KW-0378">Hydrolase</keyword>
<keyword evidence="10" id="KW-1185">Reference proteome</keyword>
<keyword evidence="7" id="KW-0812">Transmembrane</keyword>
<keyword evidence="4" id="KW-0442">Lipid degradation</keyword>
<keyword evidence="6" id="KW-0325">Glycoprotein</keyword>
<dbReference type="Pfam" id="PF04083">
    <property type="entry name" value="Abhydro_lipase"/>
    <property type="match status" value="1"/>
</dbReference>
<evidence type="ECO:0000256" key="6">
    <source>
        <dbReference type="ARBA" id="ARBA00023180"/>
    </source>
</evidence>
<feature type="transmembrane region" description="Helical" evidence="7">
    <location>
        <begin position="458"/>
        <end position="480"/>
    </location>
</feature>
<accession>A0A0V1IZI5</accession>
<dbReference type="AlphaFoldDB" id="A0A0V1IZI5"/>
<feature type="transmembrane region" description="Helical" evidence="7">
    <location>
        <begin position="492"/>
        <end position="515"/>
    </location>
</feature>
<dbReference type="InterPro" id="IPR029058">
    <property type="entry name" value="AB_hydrolase_fold"/>
</dbReference>
<comment type="caution">
    <text evidence="9">The sequence shown here is derived from an EMBL/GenBank/DDBJ whole genome shotgun (WGS) entry which is preliminary data.</text>
</comment>
<name>A0A0V1IZI5_TRIPS</name>
<evidence type="ECO:0000313" key="9">
    <source>
        <dbReference type="EMBL" id="KRZ28061.1"/>
    </source>
</evidence>
<feature type="domain" description="Partial AB-hydrolase lipase" evidence="8">
    <location>
        <begin position="94"/>
        <end position="151"/>
    </location>
</feature>
<evidence type="ECO:0000256" key="3">
    <source>
        <dbReference type="ARBA" id="ARBA00022801"/>
    </source>
</evidence>
<keyword evidence="5" id="KW-0443">Lipid metabolism</keyword>
<keyword evidence="7" id="KW-0472">Membrane</keyword>
<dbReference type="InterPro" id="IPR006693">
    <property type="entry name" value="AB_hydrolase_lipase"/>
</dbReference>
<evidence type="ECO:0000256" key="5">
    <source>
        <dbReference type="ARBA" id="ARBA00023098"/>
    </source>
</evidence>
<dbReference type="Proteomes" id="UP000054805">
    <property type="component" value="Unassembled WGS sequence"/>
</dbReference>
<proteinExistence type="inferred from homology"/>
<dbReference type="SUPFAM" id="SSF53474">
    <property type="entry name" value="alpha/beta-Hydrolases"/>
    <property type="match status" value="1"/>
</dbReference>
<comment type="similarity">
    <text evidence="1">Belongs to the AB hydrolase superfamily. Lipase family.</text>
</comment>
<evidence type="ECO:0000256" key="7">
    <source>
        <dbReference type="SAM" id="Phobius"/>
    </source>
</evidence>
<reference evidence="9 10" key="1">
    <citation type="submission" date="2015-01" db="EMBL/GenBank/DDBJ databases">
        <title>Evolution of Trichinella species and genotypes.</title>
        <authorList>
            <person name="Korhonen P.K."/>
            <person name="Edoardo P."/>
            <person name="Giuseppe L.R."/>
            <person name="Gasser R.B."/>
        </authorList>
    </citation>
    <scope>NUCLEOTIDE SEQUENCE [LARGE SCALE GENOMIC DNA]</scope>
    <source>
        <strain evidence="9">ISS588</strain>
    </source>
</reference>
<dbReference type="GO" id="GO:0016787">
    <property type="term" value="F:hydrolase activity"/>
    <property type="evidence" value="ECO:0007669"/>
    <property type="project" value="UniProtKB-KW"/>
</dbReference>
<dbReference type="Gene3D" id="3.40.50.1820">
    <property type="entry name" value="alpha/beta hydrolase"/>
    <property type="match status" value="1"/>
</dbReference>
<evidence type="ECO:0000313" key="10">
    <source>
        <dbReference type="Proteomes" id="UP000054805"/>
    </source>
</evidence>
<evidence type="ECO:0000256" key="2">
    <source>
        <dbReference type="ARBA" id="ARBA00022729"/>
    </source>
</evidence>
<keyword evidence="2" id="KW-0732">Signal</keyword>